<comment type="caution">
    <text evidence="1">The sequence shown here is derived from an EMBL/GenBank/DDBJ whole genome shotgun (WGS) entry which is preliminary data.</text>
</comment>
<dbReference type="OrthoDB" id="2222872at2"/>
<accession>A0A4Z1DVX9</accession>
<gene>
    <name evidence="1" type="ORF">E5S68_03285</name>
</gene>
<evidence type="ECO:0000313" key="1">
    <source>
        <dbReference type="EMBL" id="TGN92872.1"/>
    </source>
</evidence>
<dbReference type="EMBL" id="SRRP01000001">
    <property type="protein sequence ID" value="TGN92872.1"/>
    <property type="molecule type" value="Genomic_DNA"/>
</dbReference>
<dbReference type="Proteomes" id="UP000297986">
    <property type="component" value="Unassembled WGS sequence"/>
</dbReference>
<evidence type="ECO:0008006" key="3">
    <source>
        <dbReference type="Google" id="ProtNLM"/>
    </source>
</evidence>
<name>A0A4Z1DVX9_9STRE</name>
<sequence length="234" mass="27084">MIRQSKKLFLGLLSLLALFIIAGCVRNQALDKNANNVQQTQKENNPSTLTGEWESVDELESLQKAFFFKGVQPLTFGRFIEAFKDFKMKLKVDGDYATISYKEDVEPFAKAFYSIAKDKDKYTEDEFVKMLFGAQTEFASTFKKYTVSMDEKTGIYSYAAKGTIDEQEKKVTFPEGFTIFNSFQYSVDERQTPVTFNYEIKDGILYLYDDARNEDGLPVRFELRFKPVQNQEKK</sequence>
<organism evidence="1 2">
    <name type="scientific">Streptococcus rubneri</name>
    <dbReference type="NCBI Taxonomy" id="1234680"/>
    <lineage>
        <taxon>Bacteria</taxon>
        <taxon>Bacillati</taxon>
        <taxon>Bacillota</taxon>
        <taxon>Bacilli</taxon>
        <taxon>Lactobacillales</taxon>
        <taxon>Streptococcaceae</taxon>
        <taxon>Streptococcus</taxon>
    </lineage>
</organism>
<keyword evidence="2" id="KW-1185">Reference proteome</keyword>
<proteinExistence type="predicted"/>
<dbReference type="AlphaFoldDB" id="A0A4Z1DVX9"/>
<dbReference type="PROSITE" id="PS51257">
    <property type="entry name" value="PROKAR_LIPOPROTEIN"/>
    <property type="match status" value="1"/>
</dbReference>
<evidence type="ECO:0000313" key="2">
    <source>
        <dbReference type="Proteomes" id="UP000297986"/>
    </source>
</evidence>
<protein>
    <recommendedName>
        <fullName evidence="3">Lipoprotein</fullName>
    </recommendedName>
</protein>
<reference evidence="1 2" key="1">
    <citation type="submission" date="2019-04" db="EMBL/GenBank/DDBJ databases">
        <title>Genome sequencing of Streptococcus rubneri DSM 26920(T).</title>
        <authorList>
            <person name="Kook J.-K."/>
            <person name="Park S.-N."/>
            <person name="Lim Y.K."/>
        </authorList>
    </citation>
    <scope>NUCLEOTIDE SEQUENCE [LARGE SCALE GENOMIC DNA]</scope>
    <source>
        <strain evidence="1 2">DSM 26920</strain>
    </source>
</reference>